<gene>
    <name evidence="2" type="ORF">CEXT_628971</name>
</gene>
<feature type="non-terminal residue" evidence="2">
    <location>
        <position position="35"/>
    </location>
</feature>
<evidence type="ECO:0000313" key="2">
    <source>
        <dbReference type="EMBL" id="GIY31002.1"/>
    </source>
</evidence>
<keyword evidence="3" id="KW-1185">Reference proteome</keyword>
<evidence type="ECO:0000256" key="1">
    <source>
        <dbReference type="SAM" id="MobiDB-lite"/>
    </source>
</evidence>
<dbReference type="Proteomes" id="UP001054945">
    <property type="component" value="Unassembled WGS sequence"/>
</dbReference>
<organism evidence="2 3">
    <name type="scientific">Caerostris extrusa</name>
    <name type="common">Bark spider</name>
    <name type="synonym">Caerostris bankana</name>
    <dbReference type="NCBI Taxonomy" id="172846"/>
    <lineage>
        <taxon>Eukaryota</taxon>
        <taxon>Metazoa</taxon>
        <taxon>Ecdysozoa</taxon>
        <taxon>Arthropoda</taxon>
        <taxon>Chelicerata</taxon>
        <taxon>Arachnida</taxon>
        <taxon>Araneae</taxon>
        <taxon>Araneomorphae</taxon>
        <taxon>Entelegynae</taxon>
        <taxon>Araneoidea</taxon>
        <taxon>Araneidae</taxon>
        <taxon>Caerostris</taxon>
    </lineage>
</organism>
<dbReference type="AlphaFoldDB" id="A0AAV4SEY6"/>
<sequence>MALVTVQRSPCGTNSPGASTSEVDCLETPGWGQEV</sequence>
<reference evidence="2 3" key="1">
    <citation type="submission" date="2021-06" db="EMBL/GenBank/DDBJ databases">
        <title>Caerostris extrusa draft genome.</title>
        <authorList>
            <person name="Kono N."/>
            <person name="Arakawa K."/>
        </authorList>
    </citation>
    <scope>NUCLEOTIDE SEQUENCE [LARGE SCALE GENOMIC DNA]</scope>
</reference>
<feature type="region of interest" description="Disordered" evidence="1">
    <location>
        <begin position="1"/>
        <end position="35"/>
    </location>
</feature>
<accession>A0AAV4SEY6</accession>
<proteinExistence type="predicted"/>
<feature type="compositionally biased region" description="Polar residues" evidence="1">
    <location>
        <begin position="1"/>
        <end position="22"/>
    </location>
</feature>
<name>A0AAV4SEY6_CAEEX</name>
<dbReference type="EMBL" id="BPLR01009307">
    <property type="protein sequence ID" value="GIY31002.1"/>
    <property type="molecule type" value="Genomic_DNA"/>
</dbReference>
<protein>
    <submittedName>
        <fullName evidence="2">Uncharacterized protein</fullName>
    </submittedName>
</protein>
<evidence type="ECO:0000313" key="3">
    <source>
        <dbReference type="Proteomes" id="UP001054945"/>
    </source>
</evidence>
<comment type="caution">
    <text evidence="2">The sequence shown here is derived from an EMBL/GenBank/DDBJ whole genome shotgun (WGS) entry which is preliminary data.</text>
</comment>